<accession>A0ABT7QVX5</accession>
<dbReference type="EMBL" id="JAQIBD010000001">
    <property type="protein sequence ID" value="MDM5270992.1"/>
    <property type="molecule type" value="Genomic_DNA"/>
</dbReference>
<keyword evidence="1" id="KW-0472">Membrane</keyword>
<feature type="transmembrane region" description="Helical" evidence="1">
    <location>
        <begin position="98"/>
        <end position="117"/>
    </location>
</feature>
<protein>
    <submittedName>
        <fullName evidence="2">Uncharacterized protein</fullName>
    </submittedName>
</protein>
<feature type="transmembrane region" description="Helical" evidence="1">
    <location>
        <begin position="32"/>
        <end position="52"/>
    </location>
</feature>
<reference evidence="2" key="1">
    <citation type="submission" date="2023-01" db="EMBL/GenBank/DDBJ databases">
        <title>Sulfurovum sp. zt1-1 genome assembly.</title>
        <authorList>
            <person name="Wang J."/>
        </authorList>
    </citation>
    <scope>NUCLEOTIDE SEQUENCE</scope>
    <source>
        <strain evidence="2">Zt1-1</strain>
    </source>
</reference>
<keyword evidence="1" id="KW-0812">Transmembrane</keyword>
<feature type="transmembrane region" description="Helical" evidence="1">
    <location>
        <begin position="5"/>
        <end position="26"/>
    </location>
</feature>
<evidence type="ECO:0000313" key="3">
    <source>
        <dbReference type="Proteomes" id="UP001169069"/>
    </source>
</evidence>
<comment type="caution">
    <text evidence="2">The sequence shown here is derived from an EMBL/GenBank/DDBJ whole genome shotgun (WGS) entry which is preliminary data.</text>
</comment>
<keyword evidence="1" id="KW-1133">Transmembrane helix</keyword>
<keyword evidence="3" id="KW-1185">Reference proteome</keyword>
<proteinExistence type="predicted"/>
<feature type="transmembrane region" description="Helical" evidence="1">
    <location>
        <begin position="64"/>
        <end position="86"/>
    </location>
</feature>
<sequence length="125" mass="14049">MSKLFIINIIVGSLYGFLLYPMIWVFSDFGGLGFTGQLITGLFFSIPLMVIMWIETVKMNNKSILLLGGPLLSVSTALNVFHFAALIGEEPSSTLYKAIPYVLAYILFFSLLQSFMYDTRNQNKT</sequence>
<organism evidence="2 3">
    <name type="scientific">Sulfurovum zhangzhouensis</name>
    <dbReference type="NCBI Taxonomy" id="3019067"/>
    <lineage>
        <taxon>Bacteria</taxon>
        <taxon>Pseudomonadati</taxon>
        <taxon>Campylobacterota</taxon>
        <taxon>Epsilonproteobacteria</taxon>
        <taxon>Campylobacterales</taxon>
        <taxon>Sulfurovaceae</taxon>
        <taxon>Sulfurovum</taxon>
    </lineage>
</organism>
<evidence type="ECO:0000256" key="1">
    <source>
        <dbReference type="SAM" id="Phobius"/>
    </source>
</evidence>
<evidence type="ECO:0000313" key="2">
    <source>
        <dbReference type="EMBL" id="MDM5270992.1"/>
    </source>
</evidence>
<gene>
    <name evidence="2" type="ORF">PGH07_02245</name>
</gene>
<name>A0ABT7QVX5_9BACT</name>
<dbReference type="Proteomes" id="UP001169069">
    <property type="component" value="Unassembled WGS sequence"/>
</dbReference>
<dbReference type="RefSeq" id="WP_289412272.1">
    <property type="nucleotide sequence ID" value="NZ_JAQIBD010000001.1"/>
</dbReference>